<dbReference type="Proteomes" id="UP000008066">
    <property type="component" value="Unassembled WGS sequence"/>
</dbReference>
<evidence type="ECO:0000313" key="4">
    <source>
        <dbReference type="EMBL" id="EGS19109.1"/>
    </source>
</evidence>
<sequence>MATFLRLIRFLARDGRTYYGDAILPRGVTDIAKARQARIVQGDIFGKHTVTDVVADIRLLLAPLAPEHIRTVRCLGLNYAAHAKESNMPIPQYPIVFYKPFTAIAGPIDPIPVPPVAQNLPGLDYECELVAIISKPCRDVTEDTALDYVLGYAVGNDVSHREWQLRRGGGQWSMGKGFDGWAPLGPGIVSPKLIPDPQKLAIKTRVNGVTRQESNTGDMIFSVKKTIAFLSQGTTLMPGDVIFTGTPQGVGMGRNPQVWLKDGDVVEVELEGVGTCTNKVEYTPTSKESKI</sequence>
<dbReference type="GeneID" id="18259771"/>
<evidence type="ECO:0000256" key="2">
    <source>
        <dbReference type="ARBA" id="ARBA00022723"/>
    </source>
</evidence>
<evidence type="ECO:0000256" key="1">
    <source>
        <dbReference type="ARBA" id="ARBA00010211"/>
    </source>
</evidence>
<dbReference type="EMBL" id="GL988045">
    <property type="protein sequence ID" value="EGS19109.1"/>
    <property type="molecule type" value="Genomic_DNA"/>
</dbReference>
<dbReference type="GO" id="GO:0046872">
    <property type="term" value="F:metal ion binding"/>
    <property type="evidence" value="ECO:0007669"/>
    <property type="project" value="UniProtKB-KW"/>
</dbReference>
<dbReference type="InterPro" id="IPR036663">
    <property type="entry name" value="Fumarylacetoacetase_C_sf"/>
</dbReference>
<protein>
    <recommendedName>
        <fullName evidence="3">Fumarylacetoacetase-like C-terminal domain-containing protein</fullName>
    </recommendedName>
</protein>
<dbReference type="GO" id="GO:0006107">
    <property type="term" value="P:oxaloacetate metabolic process"/>
    <property type="evidence" value="ECO:0007669"/>
    <property type="project" value="UniProtKB-ARBA"/>
</dbReference>
<name>G0SCI3_CHATD</name>
<dbReference type="eggNOG" id="KOG1535">
    <property type="taxonomic scope" value="Eukaryota"/>
</dbReference>
<reference evidence="4 5" key="1">
    <citation type="journal article" date="2011" name="Cell">
        <title>Insight into structure and assembly of the nuclear pore complex by utilizing the genome of a eukaryotic thermophile.</title>
        <authorList>
            <person name="Amlacher S."/>
            <person name="Sarges P."/>
            <person name="Flemming D."/>
            <person name="van Noort V."/>
            <person name="Kunze R."/>
            <person name="Devos D.P."/>
            <person name="Arumugam M."/>
            <person name="Bork P."/>
            <person name="Hurt E."/>
        </authorList>
    </citation>
    <scope>NUCLEOTIDE SEQUENCE [LARGE SCALE GENOMIC DNA]</scope>
    <source>
        <strain evidence="5">DSM 1495 / CBS 144.50 / IMI 039719</strain>
    </source>
</reference>
<dbReference type="InterPro" id="IPR011234">
    <property type="entry name" value="Fumarylacetoacetase-like_C"/>
</dbReference>
<dbReference type="FunFam" id="3.90.850.10:FF:000002">
    <property type="entry name" value="2-hydroxyhepta-2,4-diene-1,7-dioate isomerase"/>
    <property type="match status" value="1"/>
</dbReference>
<keyword evidence="2" id="KW-0479">Metal-binding</keyword>
<dbReference type="PANTHER" id="PTHR11820:SF112">
    <property type="entry name" value="FUMARYLACETOACETATE HYDROLASE FAMILY PROTEIN (AFU_ORTHOLOGUE AFUA_1G02370)-RELATED"/>
    <property type="match status" value="1"/>
</dbReference>
<evidence type="ECO:0000313" key="5">
    <source>
        <dbReference type="Proteomes" id="UP000008066"/>
    </source>
</evidence>
<dbReference type="GO" id="GO:0050163">
    <property type="term" value="F:oxaloacetate tautomerase activity"/>
    <property type="evidence" value="ECO:0007669"/>
    <property type="project" value="UniProtKB-ARBA"/>
</dbReference>
<dbReference type="OMA" id="CNKIVAP"/>
<proteinExistence type="inferred from homology"/>
<keyword evidence="5" id="KW-1185">Reference proteome</keyword>
<dbReference type="AlphaFoldDB" id="G0SCI3"/>
<dbReference type="PANTHER" id="PTHR11820">
    <property type="entry name" value="ACYLPYRUVASE"/>
    <property type="match status" value="1"/>
</dbReference>
<dbReference type="HOGENOM" id="CLU_028458_2_1_1"/>
<dbReference type="RefSeq" id="XP_006696054.1">
    <property type="nucleotide sequence ID" value="XM_006695991.1"/>
</dbReference>
<accession>G0SCI3</accession>
<dbReference type="Pfam" id="PF01557">
    <property type="entry name" value="FAA_hydrolase"/>
    <property type="match status" value="1"/>
</dbReference>
<dbReference type="Gene3D" id="3.90.850.10">
    <property type="entry name" value="Fumarylacetoacetase-like, C-terminal domain"/>
    <property type="match status" value="1"/>
</dbReference>
<comment type="similarity">
    <text evidence="1">Belongs to the FAH family.</text>
</comment>
<dbReference type="STRING" id="759272.G0SCI3"/>
<organism evidence="5">
    <name type="scientific">Chaetomium thermophilum (strain DSM 1495 / CBS 144.50 / IMI 039719)</name>
    <name type="common">Thermochaetoides thermophila</name>
    <dbReference type="NCBI Taxonomy" id="759272"/>
    <lineage>
        <taxon>Eukaryota</taxon>
        <taxon>Fungi</taxon>
        <taxon>Dikarya</taxon>
        <taxon>Ascomycota</taxon>
        <taxon>Pezizomycotina</taxon>
        <taxon>Sordariomycetes</taxon>
        <taxon>Sordariomycetidae</taxon>
        <taxon>Sordariales</taxon>
        <taxon>Chaetomiaceae</taxon>
        <taxon>Thermochaetoides</taxon>
    </lineage>
</organism>
<gene>
    <name evidence="4" type="ORF">CTHT_0057330</name>
</gene>
<feature type="domain" description="Fumarylacetoacetase-like C-terminal" evidence="3">
    <location>
        <begin position="72"/>
        <end position="280"/>
    </location>
</feature>
<dbReference type="OrthoDB" id="411064at2759"/>
<evidence type="ECO:0000259" key="3">
    <source>
        <dbReference type="Pfam" id="PF01557"/>
    </source>
</evidence>
<dbReference type="KEGG" id="cthr:CTHT_0057330"/>
<dbReference type="SUPFAM" id="SSF56529">
    <property type="entry name" value="FAH"/>
    <property type="match status" value="1"/>
</dbReference>